<accession>A0A1M5SBT0</accession>
<keyword evidence="1" id="KW-1133">Transmembrane helix</keyword>
<dbReference type="STRING" id="1120995.SAMN02745245_01133"/>
<name>A0A1M5SBT0_9FIRM</name>
<feature type="transmembrane region" description="Helical" evidence="1">
    <location>
        <begin position="33"/>
        <end position="51"/>
    </location>
</feature>
<evidence type="ECO:0000256" key="1">
    <source>
        <dbReference type="SAM" id="Phobius"/>
    </source>
</evidence>
<keyword evidence="1" id="KW-0472">Membrane</keyword>
<keyword evidence="1" id="KW-0812">Transmembrane</keyword>
<keyword evidence="3" id="KW-1185">Reference proteome</keyword>
<dbReference type="AlphaFoldDB" id="A0A1M5SBT0"/>
<proteinExistence type="predicted"/>
<protein>
    <submittedName>
        <fullName evidence="2">Uncharacterized protein</fullName>
    </submittedName>
</protein>
<dbReference type="EMBL" id="FQXI01000007">
    <property type="protein sequence ID" value="SHH35738.1"/>
    <property type="molecule type" value="Genomic_DNA"/>
</dbReference>
<evidence type="ECO:0000313" key="2">
    <source>
        <dbReference type="EMBL" id="SHH35738.1"/>
    </source>
</evidence>
<reference evidence="2 3" key="1">
    <citation type="submission" date="2016-11" db="EMBL/GenBank/DDBJ databases">
        <authorList>
            <person name="Jaros S."/>
            <person name="Januszkiewicz K."/>
            <person name="Wedrychowicz H."/>
        </authorList>
    </citation>
    <scope>NUCLEOTIDE SEQUENCE [LARGE SCALE GENOMIC DNA]</scope>
    <source>
        <strain evidence="2 3">DSM 21120</strain>
    </source>
</reference>
<feature type="transmembrane region" description="Helical" evidence="1">
    <location>
        <begin position="6"/>
        <end position="26"/>
    </location>
</feature>
<sequence>MLEIFAVVSGISTVVFIGILIVFFSITGRFKNLSVLFFTIDIIWFLIILITSEELSISSFRDVGYMFLTSIAFYIGCVKVKSV</sequence>
<gene>
    <name evidence="2" type="ORF">SAMN02745245_01133</name>
</gene>
<dbReference type="RefSeq" id="WP_073184574.1">
    <property type="nucleotide sequence ID" value="NZ_FQXI01000007.1"/>
</dbReference>
<feature type="transmembrane region" description="Helical" evidence="1">
    <location>
        <begin position="63"/>
        <end position="80"/>
    </location>
</feature>
<dbReference type="Proteomes" id="UP000184032">
    <property type="component" value="Unassembled WGS sequence"/>
</dbReference>
<evidence type="ECO:0000313" key="3">
    <source>
        <dbReference type="Proteomes" id="UP000184032"/>
    </source>
</evidence>
<organism evidence="2 3">
    <name type="scientific">Anaerosphaera aminiphila DSM 21120</name>
    <dbReference type="NCBI Taxonomy" id="1120995"/>
    <lineage>
        <taxon>Bacteria</taxon>
        <taxon>Bacillati</taxon>
        <taxon>Bacillota</taxon>
        <taxon>Tissierellia</taxon>
        <taxon>Tissierellales</taxon>
        <taxon>Peptoniphilaceae</taxon>
        <taxon>Anaerosphaera</taxon>
    </lineage>
</organism>